<dbReference type="EMBL" id="JACRSN010000029">
    <property type="protein sequence ID" value="MBC8534953.1"/>
    <property type="molecule type" value="Genomic_DNA"/>
</dbReference>
<dbReference type="GO" id="GO:0000166">
    <property type="term" value="F:nucleotide binding"/>
    <property type="evidence" value="ECO:0007669"/>
    <property type="project" value="InterPro"/>
</dbReference>
<dbReference type="Gene3D" id="3.40.50.720">
    <property type="entry name" value="NAD(P)-binding Rossmann-like Domain"/>
    <property type="match status" value="1"/>
</dbReference>
<gene>
    <name evidence="3" type="ORF">IAG03_13405</name>
</gene>
<dbReference type="InterPro" id="IPR000683">
    <property type="entry name" value="Gfo/Idh/MocA-like_OxRdtase_N"/>
</dbReference>
<dbReference type="Proteomes" id="UP000651482">
    <property type="component" value="Unassembled WGS sequence"/>
</dbReference>
<proteinExistence type="predicted"/>
<sequence length="356" mass="39083">MDIYVGIIGCGGIARGKHLPALQHAGVKIAGFYDTYRASAERAAADFGTEARVYDTVEALLQDDRIQVVHICTPNISHASLAIQALNAGKHVMCEKPMATNAADAQAMLDAAKRNHRKLTIGYQGRFRREAMHLKKMCDNGELGDIYFARAHALRRRGIPNWGTYLDSSLQGGGCLIDIGTHSIDLVLWLMNNYEPDYVVGNTYRKIVDRPSDANAWGRWDAQKIDMEDAAFAFLRMKNGATVELECSWALNCRTPNENKATLAGTLAGADLLDGLTINGEAYGHLYTQKVDVTNLCGTDMDLPFSETPADAEIGSWIDAIRNDTDPIVLPEQAVVVSRILEAIYQSAETGKPVYF</sequence>
<dbReference type="SUPFAM" id="SSF55347">
    <property type="entry name" value="Glyceraldehyde-3-phosphate dehydrogenase-like, C-terminal domain"/>
    <property type="match status" value="1"/>
</dbReference>
<dbReference type="InterPro" id="IPR036291">
    <property type="entry name" value="NAD(P)-bd_dom_sf"/>
</dbReference>
<dbReference type="InterPro" id="IPR055170">
    <property type="entry name" value="GFO_IDH_MocA-like_dom"/>
</dbReference>
<dbReference type="SUPFAM" id="SSF51735">
    <property type="entry name" value="NAD(P)-binding Rossmann-fold domains"/>
    <property type="match status" value="1"/>
</dbReference>
<comment type="caution">
    <text evidence="3">The sequence shown here is derived from an EMBL/GenBank/DDBJ whole genome shotgun (WGS) entry which is preliminary data.</text>
</comment>
<dbReference type="Pfam" id="PF01408">
    <property type="entry name" value="GFO_IDH_MocA"/>
    <property type="match status" value="1"/>
</dbReference>
<organism evidence="3 4">
    <name type="scientific">Yeguia hominis</name>
    <dbReference type="NCBI Taxonomy" id="2763662"/>
    <lineage>
        <taxon>Bacteria</taxon>
        <taxon>Bacillati</taxon>
        <taxon>Bacillota</taxon>
        <taxon>Clostridia</taxon>
        <taxon>Eubacteriales</taxon>
        <taxon>Yeguiaceae</taxon>
        <taxon>Yeguia</taxon>
    </lineage>
</organism>
<feature type="domain" description="Gfo/Idh/MocA-like oxidoreductase N-terminal" evidence="1">
    <location>
        <begin position="5"/>
        <end position="123"/>
    </location>
</feature>
<dbReference type="Pfam" id="PF22725">
    <property type="entry name" value="GFO_IDH_MocA_C3"/>
    <property type="match status" value="1"/>
</dbReference>
<dbReference type="InterPro" id="IPR052515">
    <property type="entry name" value="Gfo/Idh/MocA_Oxidoreductase"/>
</dbReference>
<accession>A0A926DAM4</accession>
<evidence type="ECO:0000313" key="3">
    <source>
        <dbReference type="EMBL" id="MBC8534953.1"/>
    </source>
</evidence>
<dbReference type="PANTHER" id="PTHR43249:SF1">
    <property type="entry name" value="D-GLUCOSIDE 3-DEHYDROGENASE"/>
    <property type="match status" value="1"/>
</dbReference>
<name>A0A926DAM4_9FIRM</name>
<dbReference type="PANTHER" id="PTHR43249">
    <property type="entry name" value="UDP-N-ACETYL-2-AMINO-2-DEOXY-D-GLUCURONATE OXIDASE"/>
    <property type="match status" value="1"/>
</dbReference>
<evidence type="ECO:0000259" key="2">
    <source>
        <dbReference type="Pfam" id="PF22725"/>
    </source>
</evidence>
<keyword evidence="4" id="KW-1185">Reference proteome</keyword>
<protein>
    <submittedName>
        <fullName evidence="3">Gfo/Idh/MocA family oxidoreductase</fullName>
    </submittedName>
</protein>
<dbReference type="AlphaFoldDB" id="A0A926DAM4"/>
<feature type="domain" description="GFO/IDH/MocA-like oxidoreductase" evidence="2">
    <location>
        <begin position="133"/>
        <end position="266"/>
    </location>
</feature>
<evidence type="ECO:0000259" key="1">
    <source>
        <dbReference type="Pfam" id="PF01408"/>
    </source>
</evidence>
<dbReference type="Gene3D" id="3.30.360.10">
    <property type="entry name" value="Dihydrodipicolinate Reductase, domain 2"/>
    <property type="match status" value="1"/>
</dbReference>
<evidence type="ECO:0000313" key="4">
    <source>
        <dbReference type="Proteomes" id="UP000651482"/>
    </source>
</evidence>
<dbReference type="RefSeq" id="WP_249320602.1">
    <property type="nucleotide sequence ID" value="NZ_JACRSN010000029.1"/>
</dbReference>
<reference evidence="3" key="1">
    <citation type="submission" date="2020-08" db="EMBL/GenBank/DDBJ databases">
        <title>Genome public.</title>
        <authorList>
            <person name="Liu C."/>
            <person name="Sun Q."/>
        </authorList>
    </citation>
    <scope>NUCLEOTIDE SEQUENCE</scope>
    <source>
        <strain evidence="3">NSJ-40</strain>
    </source>
</reference>